<dbReference type="Pfam" id="PF22443">
    <property type="entry name" value="FbpC-like_RD"/>
    <property type="match status" value="1"/>
</dbReference>
<keyword evidence="4" id="KW-0997">Cell inner membrane</keyword>
<keyword evidence="13" id="KW-1185">Reference proteome</keyword>
<keyword evidence="6 12" id="KW-0067">ATP-binding</keyword>
<dbReference type="Pfam" id="PF00005">
    <property type="entry name" value="ABC_tran"/>
    <property type="match status" value="1"/>
</dbReference>
<dbReference type="InterPro" id="IPR055223">
    <property type="entry name" value="FbpC_RD"/>
</dbReference>
<proteinExistence type="predicted"/>
<dbReference type="GO" id="GO:0015408">
    <property type="term" value="F:ABC-type ferric iron transporter activity"/>
    <property type="evidence" value="ECO:0007669"/>
    <property type="project" value="InterPro"/>
</dbReference>
<dbReference type="GO" id="GO:0016020">
    <property type="term" value="C:membrane"/>
    <property type="evidence" value="ECO:0007669"/>
    <property type="project" value="InterPro"/>
</dbReference>
<dbReference type="PROSITE" id="PS00211">
    <property type="entry name" value="ABC_TRANSPORTER_1"/>
    <property type="match status" value="1"/>
</dbReference>
<dbReference type="EMBL" id="CP065726">
    <property type="protein sequence ID" value="QPT37697.1"/>
    <property type="molecule type" value="Genomic_DNA"/>
</dbReference>
<dbReference type="Gene3D" id="2.40.50.470">
    <property type="match status" value="1"/>
</dbReference>
<evidence type="ECO:0000256" key="1">
    <source>
        <dbReference type="ARBA" id="ARBA00022448"/>
    </source>
</evidence>
<keyword evidence="10" id="KW-0472">Membrane</keyword>
<keyword evidence="3" id="KW-0410">Iron transport</keyword>
<dbReference type="Proteomes" id="UP000594865">
    <property type="component" value="Chromosome"/>
</dbReference>
<evidence type="ECO:0000313" key="12">
    <source>
        <dbReference type="EMBL" id="QPT37697.1"/>
    </source>
</evidence>
<dbReference type="InterPro" id="IPR003439">
    <property type="entry name" value="ABC_transporter-like_ATP-bd"/>
</dbReference>
<dbReference type="Pfam" id="PF17845">
    <property type="entry name" value="FbpC_C_terminal"/>
    <property type="match status" value="1"/>
</dbReference>
<evidence type="ECO:0000256" key="7">
    <source>
        <dbReference type="ARBA" id="ARBA00022967"/>
    </source>
</evidence>
<organism evidence="12 13">
    <name type="scientific">Neisseria cinerea</name>
    <dbReference type="NCBI Taxonomy" id="483"/>
    <lineage>
        <taxon>Bacteria</taxon>
        <taxon>Pseudomonadati</taxon>
        <taxon>Pseudomonadota</taxon>
        <taxon>Betaproteobacteria</taxon>
        <taxon>Neisseriales</taxon>
        <taxon>Neisseriaceae</taxon>
        <taxon>Neisseria</taxon>
    </lineage>
</organism>
<dbReference type="SMART" id="SM00382">
    <property type="entry name" value="AAA"/>
    <property type="match status" value="1"/>
</dbReference>
<evidence type="ECO:0000259" key="11">
    <source>
        <dbReference type="PROSITE" id="PS50893"/>
    </source>
</evidence>
<dbReference type="FunFam" id="3.40.50.300:FF:000425">
    <property type="entry name" value="Probable ABC transporter, ATP-binding subunit"/>
    <property type="match status" value="1"/>
</dbReference>
<dbReference type="PROSITE" id="PS50893">
    <property type="entry name" value="ABC_TRANSPORTER_2"/>
    <property type="match status" value="1"/>
</dbReference>
<name>A0A7T3BLB3_NEICI</name>
<keyword evidence="5" id="KW-0547">Nucleotide-binding</keyword>
<dbReference type="CDD" id="cd03259">
    <property type="entry name" value="ABC_Carb_Solutes_like"/>
    <property type="match status" value="1"/>
</dbReference>
<gene>
    <name evidence="12" type="ORF">I6G28_07180</name>
</gene>
<feature type="domain" description="ABC transporter" evidence="11">
    <location>
        <begin position="6"/>
        <end position="240"/>
    </location>
</feature>
<evidence type="ECO:0000313" key="13">
    <source>
        <dbReference type="Proteomes" id="UP000594865"/>
    </source>
</evidence>
<dbReference type="GO" id="GO:0005524">
    <property type="term" value="F:ATP binding"/>
    <property type="evidence" value="ECO:0007669"/>
    <property type="project" value="UniProtKB-KW"/>
</dbReference>
<keyword evidence="8" id="KW-0408">Iron</keyword>
<keyword evidence="7" id="KW-1278">Translocase</keyword>
<evidence type="ECO:0000256" key="5">
    <source>
        <dbReference type="ARBA" id="ARBA00022741"/>
    </source>
</evidence>
<dbReference type="InterPro" id="IPR003593">
    <property type="entry name" value="AAA+_ATPase"/>
</dbReference>
<dbReference type="InterPro" id="IPR015853">
    <property type="entry name" value="ABC_transpr_FbpC"/>
</dbReference>
<evidence type="ECO:0000256" key="2">
    <source>
        <dbReference type="ARBA" id="ARBA00022475"/>
    </source>
</evidence>
<evidence type="ECO:0000256" key="10">
    <source>
        <dbReference type="ARBA" id="ARBA00023136"/>
    </source>
</evidence>
<protein>
    <submittedName>
        <fullName evidence="12">ABC transporter ATP-binding protein</fullName>
    </submittedName>
</protein>
<reference evidence="12 13" key="1">
    <citation type="submission" date="2020-12" db="EMBL/GenBank/DDBJ databases">
        <title>FDA dAtabase for Regulatory Grade micrObial Sequences (FDA-ARGOS): Supporting development and validation of Infectious Disease Dx tests.</title>
        <authorList>
            <person name="Sproer C."/>
            <person name="Gronow S."/>
            <person name="Severitt S."/>
            <person name="Schroder I."/>
            <person name="Tallon L."/>
            <person name="Sadzewicz L."/>
            <person name="Zhao X."/>
            <person name="Boylan J."/>
            <person name="Ott S."/>
            <person name="Bowen H."/>
            <person name="Vavikolanu K."/>
            <person name="Mehta A."/>
            <person name="Aluvathingal J."/>
            <person name="Nadendla S."/>
            <person name="Lowell S."/>
            <person name="Myers T."/>
            <person name="Yan Y."/>
            <person name="Sichtig H."/>
        </authorList>
    </citation>
    <scope>NUCLEOTIDE SEQUENCE [LARGE SCALE GENOMIC DNA]</scope>
    <source>
        <strain evidence="12 13">FDAARGOS_871</strain>
    </source>
</reference>
<dbReference type="GeneID" id="84020654"/>
<dbReference type="RefSeq" id="WP_111726440.1">
    <property type="nucleotide sequence ID" value="NZ_CP065726.1"/>
</dbReference>
<keyword evidence="2" id="KW-1003">Cell membrane</keyword>
<evidence type="ECO:0000256" key="4">
    <source>
        <dbReference type="ARBA" id="ARBA00022519"/>
    </source>
</evidence>
<dbReference type="InterPro" id="IPR027417">
    <property type="entry name" value="P-loop_NTPase"/>
</dbReference>
<dbReference type="Gene3D" id="3.40.50.300">
    <property type="entry name" value="P-loop containing nucleotide triphosphate hydrolases"/>
    <property type="match status" value="1"/>
</dbReference>
<dbReference type="GO" id="GO:0015697">
    <property type="term" value="P:quaternary ammonium group transport"/>
    <property type="evidence" value="ECO:0007669"/>
    <property type="project" value="UniProtKB-ARBA"/>
</dbReference>
<keyword evidence="9" id="KW-0406">Ion transport</keyword>
<dbReference type="InterPro" id="IPR050093">
    <property type="entry name" value="ABC_SmlMolc_Importer"/>
</dbReference>
<sequence>MTAPALQIRQLTKNFQNHAVLQNISLTLGKGEILFVIGASGCGKTTLLRCLAGFEQPDSGEISLYGRTIYSENTNLPVRERRLGYVVQEGVLFPHLTVYRNIAYGLGNGKGKTAQERQRIEAMMTLTGISELSNRHPHELSGGQQQRVALARALAPDPELILLDEPFSALDEQLRRQIREDMIAALRANGKSAVFVSHDREEALQYADRIAVMKQGRILQTAAPHELYRQPADLETALFIGEGISLPATLNADGTADSELGRLPVGNTLPAGTRGTLLIRPEQFSFNRPNTHAAELSATILNAIPKARHIQILLKIEQTILTLNTPYAPDCSDGTQTRIYLNSEALFFPEQPAP</sequence>
<dbReference type="PANTHER" id="PTHR42781:SF5">
    <property type="entry name" value="PUTRESCINE TRANSPORT ATP-BINDING PROTEIN POTG"/>
    <property type="match status" value="1"/>
</dbReference>
<dbReference type="PANTHER" id="PTHR42781">
    <property type="entry name" value="SPERMIDINE/PUTRESCINE IMPORT ATP-BINDING PROTEIN POTA"/>
    <property type="match status" value="1"/>
</dbReference>
<dbReference type="InterPro" id="IPR041230">
    <property type="entry name" value="FbpC_C"/>
</dbReference>
<accession>A0A7T3BLB3</accession>
<dbReference type="AlphaFoldDB" id="A0A7T3BLB3"/>
<dbReference type="InterPro" id="IPR017871">
    <property type="entry name" value="ABC_transporter-like_CS"/>
</dbReference>
<evidence type="ECO:0000256" key="6">
    <source>
        <dbReference type="ARBA" id="ARBA00022840"/>
    </source>
</evidence>
<evidence type="ECO:0000256" key="3">
    <source>
        <dbReference type="ARBA" id="ARBA00022496"/>
    </source>
</evidence>
<dbReference type="Gene3D" id="2.40.50.450">
    <property type="match status" value="1"/>
</dbReference>
<dbReference type="GO" id="GO:0016887">
    <property type="term" value="F:ATP hydrolysis activity"/>
    <property type="evidence" value="ECO:0007669"/>
    <property type="project" value="InterPro"/>
</dbReference>
<evidence type="ECO:0000256" key="9">
    <source>
        <dbReference type="ARBA" id="ARBA00023065"/>
    </source>
</evidence>
<evidence type="ECO:0000256" key="8">
    <source>
        <dbReference type="ARBA" id="ARBA00023004"/>
    </source>
</evidence>
<keyword evidence="1" id="KW-0813">Transport</keyword>
<dbReference type="SUPFAM" id="SSF52540">
    <property type="entry name" value="P-loop containing nucleoside triphosphate hydrolases"/>
    <property type="match status" value="1"/>
</dbReference>